<dbReference type="EMBL" id="MFJL01000032">
    <property type="protein sequence ID" value="OGG13993.1"/>
    <property type="molecule type" value="Genomic_DNA"/>
</dbReference>
<feature type="domain" description="Glycosyltransferase subfamily 4-like N-terminal" evidence="2">
    <location>
        <begin position="18"/>
        <end position="119"/>
    </location>
</feature>
<evidence type="ECO:0000259" key="2">
    <source>
        <dbReference type="Pfam" id="PF13439"/>
    </source>
</evidence>
<protein>
    <recommendedName>
        <fullName evidence="5">Glycosyl transferase</fullName>
    </recommendedName>
</protein>
<dbReference type="InterPro" id="IPR050194">
    <property type="entry name" value="Glycosyltransferase_grp1"/>
</dbReference>
<dbReference type="InterPro" id="IPR028098">
    <property type="entry name" value="Glyco_trans_4-like_N"/>
</dbReference>
<dbReference type="SUPFAM" id="SSF53756">
    <property type="entry name" value="UDP-Glycosyltransferase/glycogen phosphorylase"/>
    <property type="match status" value="1"/>
</dbReference>
<dbReference type="InterPro" id="IPR001296">
    <property type="entry name" value="Glyco_trans_1"/>
</dbReference>
<feature type="domain" description="Glycosyl transferase family 1" evidence="1">
    <location>
        <begin position="174"/>
        <end position="314"/>
    </location>
</feature>
<organism evidence="3 4">
    <name type="scientific">Candidatus Gottesmanbacteria bacterium RIFCSPHIGHO2_02_FULL_39_11</name>
    <dbReference type="NCBI Taxonomy" id="1798382"/>
    <lineage>
        <taxon>Bacteria</taxon>
        <taxon>Candidatus Gottesmaniibacteriota</taxon>
    </lineage>
</organism>
<dbReference type="Pfam" id="PF00534">
    <property type="entry name" value="Glycos_transf_1"/>
    <property type="match status" value="1"/>
</dbReference>
<proteinExistence type="predicted"/>
<evidence type="ECO:0008006" key="5">
    <source>
        <dbReference type="Google" id="ProtNLM"/>
    </source>
</evidence>
<dbReference type="Gene3D" id="3.40.50.2000">
    <property type="entry name" value="Glycogen Phosphorylase B"/>
    <property type="match status" value="2"/>
</dbReference>
<name>A0A1F5ZNP2_9BACT</name>
<evidence type="ECO:0000259" key="1">
    <source>
        <dbReference type="Pfam" id="PF00534"/>
    </source>
</evidence>
<comment type="caution">
    <text evidence="3">The sequence shown here is derived from an EMBL/GenBank/DDBJ whole genome shotgun (WGS) entry which is preliminary data.</text>
</comment>
<dbReference type="PANTHER" id="PTHR45947">
    <property type="entry name" value="SULFOQUINOVOSYL TRANSFERASE SQD2"/>
    <property type="match status" value="1"/>
</dbReference>
<evidence type="ECO:0000313" key="3">
    <source>
        <dbReference type="EMBL" id="OGG13993.1"/>
    </source>
</evidence>
<sequence>MRIALLAPPYLSVPPKGYGGTEKIVSLLAEGLVDLGHEVTLFATGDSQTRAKLDSIFPEGLGNSGLEKNNILLPLLHYTHCFKRQKDFDMIHNHAQFYAMPLAELSKTPVVHTLHGTLYAGEISPDKQKTVAMFGHQNFVSISNNQRLGFPELNYIKTVYNGLELSEYSYIEKPKGDYLLWVGRITPKKGPLPAIEVARKLGRPVVLAAAIDPADQSYFDHEIKPFIDGKNVNFIGELSHTGLNSIYGNAYVTLFPVSWHEPFGLVMIESMATGTPVVAYNIGSVPEVIKEGKTGFIVDPKQGVDGLVHAVKRIDSIQRGDCRTHVVDHFSKEMMVKGYVEAYEKILSSV</sequence>
<reference evidence="3 4" key="1">
    <citation type="journal article" date="2016" name="Nat. Commun.">
        <title>Thousands of microbial genomes shed light on interconnected biogeochemical processes in an aquifer system.</title>
        <authorList>
            <person name="Anantharaman K."/>
            <person name="Brown C.T."/>
            <person name="Hug L.A."/>
            <person name="Sharon I."/>
            <person name="Castelle C.J."/>
            <person name="Probst A.J."/>
            <person name="Thomas B.C."/>
            <person name="Singh A."/>
            <person name="Wilkins M.J."/>
            <person name="Karaoz U."/>
            <person name="Brodie E.L."/>
            <person name="Williams K.H."/>
            <person name="Hubbard S.S."/>
            <person name="Banfield J.F."/>
        </authorList>
    </citation>
    <scope>NUCLEOTIDE SEQUENCE [LARGE SCALE GENOMIC DNA]</scope>
</reference>
<dbReference type="GO" id="GO:0016757">
    <property type="term" value="F:glycosyltransferase activity"/>
    <property type="evidence" value="ECO:0007669"/>
    <property type="project" value="InterPro"/>
</dbReference>
<dbReference type="Pfam" id="PF13439">
    <property type="entry name" value="Glyco_transf_4"/>
    <property type="match status" value="1"/>
</dbReference>
<accession>A0A1F5ZNP2</accession>
<gene>
    <name evidence="3" type="ORF">A3D77_03340</name>
</gene>
<evidence type="ECO:0000313" key="4">
    <source>
        <dbReference type="Proteomes" id="UP000176923"/>
    </source>
</evidence>
<dbReference type="AlphaFoldDB" id="A0A1F5ZNP2"/>
<dbReference type="Proteomes" id="UP000176923">
    <property type="component" value="Unassembled WGS sequence"/>
</dbReference>
<dbReference type="STRING" id="1798382.A3D77_03340"/>
<dbReference type="PANTHER" id="PTHR45947:SF3">
    <property type="entry name" value="SULFOQUINOVOSYL TRANSFERASE SQD2"/>
    <property type="match status" value="1"/>
</dbReference>
<dbReference type="CDD" id="cd03802">
    <property type="entry name" value="GT4_AviGT4-like"/>
    <property type="match status" value="1"/>
</dbReference>